<dbReference type="RefSeq" id="WP_185444137.1">
    <property type="nucleotide sequence ID" value="NZ_CP043661.1"/>
</dbReference>
<proteinExistence type="predicted"/>
<dbReference type="PROSITE" id="PS51257">
    <property type="entry name" value="PROKAR_LIPOPROTEIN"/>
    <property type="match status" value="1"/>
</dbReference>
<accession>A0A7G6X665</accession>
<gene>
    <name evidence="3" type="ORF">F1D05_32185</name>
</gene>
<reference evidence="3 4" key="2">
    <citation type="journal article" date="2020" name="Microbiol. Resour. Announc.">
        <title>Antarctic desert soil bacteria exhibit high novel natural product potential, evaluated through long-read genome sequencing and comparative genomics.</title>
        <authorList>
            <person name="Benaud N."/>
            <person name="Edwards R.J."/>
            <person name="Amos T.G."/>
            <person name="D'Agostino P.M."/>
            <person name="Gutierrez-Chavez C."/>
            <person name="Montgomery K."/>
            <person name="Nicetic I."/>
            <person name="Ferrari B.C."/>
        </authorList>
    </citation>
    <scope>NUCLEOTIDE SEQUENCE [LARGE SCALE GENOMIC DNA]</scope>
    <source>
        <strain evidence="3 4">SPB151</strain>
    </source>
</reference>
<name>A0A7G6X665_9ACTN</name>
<keyword evidence="2" id="KW-0732">Signal</keyword>
<feature type="compositionally biased region" description="Pro residues" evidence="1">
    <location>
        <begin position="31"/>
        <end position="40"/>
    </location>
</feature>
<organism evidence="3 4">
    <name type="scientific">Kribbella qitaiheensis</name>
    <dbReference type="NCBI Taxonomy" id="1544730"/>
    <lineage>
        <taxon>Bacteria</taxon>
        <taxon>Bacillati</taxon>
        <taxon>Actinomycetota</taxon>
        <taxon>Actinomycetes</taxon>
        <taxon>Propionibacteriales</taxon>
        <taxon>Kribbellaceae</taxon>
        <taxon>Kribbella</taxon>
    </lineage>
</organism>
<feature type="signal peptide" evidence="2">
    <location>
        <begin position="1"/>
        <end position="20"/>
    </location>
</feature>
<evidence type="ECO:0000313" key="3">
    <source>
        <dbReference type="EMBL" id="QNE21730.1"/>
    </source>
</evidence>
<evidence type="ECO:0000313" key="4">
    <source>
        <dbReference type="Proteomes" id="UP000515563"/>
    </source>
</evidence>
<evidence type="ECO:0008006" key="5">
    <source>
        <dbReference type="Google" id="ProtNLM"/>
    </source>
</evidence>
<dbReference type="KEGG" id="kqi:F1D05_32185"/>
<feature type="chain" id="PRO_5039379707" description="Lipoprotein" evidence="2">
    <location>
        <begin position="21"/>
        <end position="191"/>
    </location>
</feature>
<keyword evidence="4" id="KW-1185">Reference proteome</keyword>
<feature type="region of interest" description="Disordered" evidence="1">
    <location>
        <begin position="26"/>
        <end position="45"/>
    </location>
</feature>
<protein>
    <recommendedName>
        <fullName evidence="5">Lipoprotein</fullName>
    </recommendedName>
</protein>
<evidence type="ECO:0000256" key="1">
    <source>
        <dbReference type="SAM" id="MobiDB-lite"/>
    </source>
</evidence>
<sequence>MSRRVLARVTVGLAVVSLVAACDNAPSGSATPPPFTPSPAPTSAVTTSAAPQAAAAAGAQAGYRKYIEVKDATQASGGSDTKGLSQVAIGAILGSELNQAATFRARKWRGTGKVEVIWTKVLKFGPTGTDGQISEVTVQACYDSSKSVAVDASGKSVKKPGTPTRWLDEMQMRANGGAWKASFGLNKAAAC</sequence>
<dbReference type="EMBL" id="CP043661">
    <property type="protein sequence ID" value="QNE21730.1"/>
    <property type="molecule type" value="Genomic_DNA"/>
</dbReference>
<reference evidence="4" key="1">
    <citation type="submission" date="2019-09" db="EMBL/GenBank/DDBJ databases">
        <title>Antimicrobial potential of Antarctic Bacteria.</title>
        <authorList>
            <person name="Benaud N."/>
            <person name="Edwards R.J."/>
            <person name="Ferrari B.C."/>
        </authorList>
    </citation>
    <scope>NUCLEOTIDE SEQUENCE [LARGE SCALE GENOMIC DNA]</scope>
    <source>
        <strain evidence="4">SPB151</strain>
    </source>
</reference>
<evidence type="ECO:0000256" key="2">
    <source>
        <dbReference type="SAM" id="SignalP"/>
    </source>
</evidence>
<dbReference type="AlphaFoldDB" id="A0A7G6X665"/>
<dbReference type="Proteomes" id="UP000515563">
    <property type="component" value="Chromosome"/>
</dbReference>